<keyword evidence="3" id="KW-1185">Reference proteome</keyword>
<dbReference type="EMBL" id="PYAS01000033">
    <property type="protein sequence ID" value="PSL18057.1"/>
    <property type="molecule type" value="Genomic_DNA"/>
</dbReference>
<organism evidence="2 3">
    <name type="scientific">Dyadobacter jiangsuensis</name>
    <dbReference type="NCBI Taxonomy" id="1591085"/>
    <lineage>
        <taxon>Bacteria</taxon>
        <taxon>Pseudomonadati</taxon>
        <taxon>Bacteroidota</taxon>
        <taxon>Cytophagia</taxon>
        <taxon>Cytophagales</taxon>
        <taxon>Spirosomataceae</taxon>
        <taxon>Dyadobacter</taxon>
    </lineage>
</organism>
<protein>
    <submittedName>
        <fullName evidence="2">Uncharacterized protein DUF4932</fullName>
    </submittedName>
</protein>
<evidence type="ECO:0000313" key="2">
    <source>
        <dbReference type="EMBL" id="PSL18057.1"/>
    </source>
</evidence>
<name>A0A2P8F8L3_9BACT</name>
<reference evidence="2 3" key="1">
    <citation type="submission" date="2018-03" db="EMBL/GenBank/DDBJ databases">
        <title>Genomic Encyclopedia of Archaeal and Bacterial Type Strains, Phase II (KMG-II): from individual species to whole genera.</title>
        <authorList>
            <person name="Goeker M."/>
        </authorList>
    </citation>
    <scope>NUCLEOTIDE SEQUENCE [LARGE SCALE GENOMIC DNA]</scope>
    <source>
        <strain evidence="2 3">DSM 29057</strain>
    </source>
</reference>
<proteinExistence type="predicted"/>
<dbReference type="AlphaFoldDB" id="A0A2P8F8L3"/>
<feature type="chain" id="PRO_5015107490" evidence="1">
    <location>
        <begin position="20"/>
        <end position="477"/>
    </location>
</feature>
<evidence type="ECO:0000256" key="1">
    <source>
        <dbReference type="SAM" id="SignalP"/>
    </source>
</evidence>
<dbReference type="OrthoDB" id="6395228at2"/>
<dbReference type="Proteomes" id="UP000241964">
    <property type="component" value="Unassembled WGS sequence"/>
</dbReference>
<comment type="caution">
    <text evidence="2">The sequence shown here is derived from an EMBL/GenBank/DDBJ whole genome shotgun (WGS) entry which is preliminary data.</text>
</comment>
<evidence type="ECO:0000313" key="3">
    <source>
        <dbReference type="Proteomes" id="UP000241964"/>
    </source>
</evidence>
<keyword evidence="1" id="KW-0732">Signal</keyword>
<feature type="signal peptide" evidence="1">
    <location>
        <begin position="1"/>
        <end position="19"/>
    </location>
</feature>
<accession>A0A2P8F8L3</accession>
<sequence length="477" mass="55721">MRLCILVVSVFCAFNHVYAQPAYTFHKDTLSSQDRAFTVKFSTSDKRYTLSGGTRDTIDYGMDGRPDVSITAWIGKDSITIKNSSFPYFQVHYIPIVLAGKPYTFRWHFNDVRGYFTKDYVKQHDGKVQIIVPEVFELANVILALSPAAKKATNIRKEGDYYNEVMRYFEPFRNHPLFKKLDFESNAYMESYYEFRENSICFNFDGDKLVGSENYFFIYGSDDSTYANLFGNNLSEIADFAKASGFRSFYKKHIGYYEKLINREREMMDAEDMWAWLEKEFPRPKFRSYKIIFSPLILASHSTQRFSIWDFQAEQRFQECVMFVSGPDIYDTRKELSEMQKSGFISGIVFTEIDHNYVNERSGDYQESIDSIFSQRAFWVDPKREAGYYGSPLSIFNEYMTHALFCLYVSGRFEPQAAAFLIAARETLMVSSRGFTKFPAFNKALASLKDQYSSSNVYELYPRMLDWCRKFNAQPSH</sequence>
<gene>
    <name evidence="2" type="ORF">CLV60_1335</name>
</gene>